<dbReference type="Gene3D" id="3.10.180.10">
    <property type="entry name" value="2,3-Dihydroxybiphenyl 1,2-Dioxygenase, domain 1"/>
    <property type="match status" value="1"/>
</dbReference>
<keyword evidence="3" id="KW-1185">Reference proteome</keyword>
<reference evidence="2 3" key="1">
    <citation type="submission" date="2016-04" db="EMBL/GenBank/DDBJ databases">
        <authorList>
            <person name="Evans L.H."/>
            <person name="Alamgir A."/>
            <person name="Owens N."/>
            <person name="Weber N.D."/>
            <person name="Virtaneva K."/>
            <person name="Barbian K."/>
            <person name="Babar A."/>
            <person name="Rosenke K."/>
        </authorList>
    </citation>
    <scope>NUCLEOTIDE SEQUENCE [LARGE SCALE GENOMIC DNA]</scope>
    <source>
        <strain evidence="2 3">LMa1</strain>
    </source>
</reference>
<dbReference type="AlphaFoldDB" id="A0A1B7LJ74"/>
<dbReference type="InterPro" id="IPR037523">
    <property type="entry name" value="VOC_core"/>
</dbReference>
<evidence type="ECO:0000313" key="3">
    <source>
        <dbReference type="Proteomes" id="UP000078532"/>
    </source>
</evidence>
<evidence type="ECO:0000259" key="1">
    <source>
        <dbReference type="PROSITE" id="PS51819"/>
    </source>
</evidence>
<protein>
    <submittedName>
        <fullName evidence="2">Glyoxalase</fullName>
    </submittedName>
</protein>
<dbReference type="STRING" id="1838280.A6M21_16560"/>
<dbReference type="PROSITE" id="PS51819">
    <property type="entry name" value="VOC"/>
    <property type="match status" value="1"/>
</dbReference>
<dbReference type="SUPFAM" id="SSF54593">
    <property type="entry name" value="Glyoxalase/Bleomycin resistance protein/Dihydroxybiphenyl dioxygenase"/>
    <property type="match status" value="1"/>
</dbReference>
<accession>A0A1B7LJ74</accession>
<dbReference type="OrthoDB" id="9788468at2"/>
<evidence type="ECO:0000313" key="2">
    <source>
        <dbReference type="EMBL" id="OAT86618.1"/>
    </source>
</evidence>
<feature type="domain" description="VOC" evidence="1">
    <location>
        <begin position="9"/>
        <end position="149"/>
    </location>
</feature>
<dbReference type="Pfam" id="PF13669">
    <property type="entry name" value="Glyoxalase_4"/>
    <property type="match status" value="1"/>
</dbReference>
<organism evidence="2 3">
    <name type="scientific">Desulfotomaculum copahuensis</name>
    <dbReference type="NCBI Taxonomy" id="1838280"/>
    <lineage>
        <taxon>Bacteria</taxon>
        <taxon>Bacillati</taxon>
        <taxon>Bacillota</taxon>
        <taxon>Clostridia</taxon>
        <taxon>Eubacteriales</taxon>
        <taxon>Desulfotomaculaceae</taxon>
        <taxon>Desulfotomaculum</taxon>
    </lineage>
</organism>
<dbReference type="Proteomes" id="UP000078532">
    <property type="component" value="Unassembled WGS sequence"/>
</dbReference>
<dbReference type="RefSeq" id="WP_066666105.1">
    <property type="nucleotide sequence ID" value="NZ_LYVF01000011.1"/>
</dbReference>
<gene>
    <name evidence="2" type="ORF">A6M21_16560</name>
</gene>
<proteinExistence type="predicted"/>
<name>A0A1B7LJ74_9FIRM</name>
<comment type="caution">
    <text evidence="2">The sequence shown here is derived from an EMBL/GenBank/DDBJ whole genome shotgun (WGS) entry which is preliminary data.</text>
</comment>
<dbReference type="InterPro" id="IPR029068">
    <property type="entry name" value="Glyas_Bleomycin-R_OHBP_Dase"/>
</dbReference>
<dbReference type="EMBL" id="LYVF01000011">
    <property type="protein sequence ID" value="OAT86618.1"/>
    <property type="molecule type" value="Genomic_DNA"/>
</dbReference>
<sequence>MLDKPVFNSILQVAIVVKNCDATVRKFADEYGIGPWSIYEFNPGTVNNMILRGQPDGYAMRLALADIGSTQFEIIEPKDDKSIYAEFIKEHGEGLHHIALGTSEDYDHAMKFFKAKGLGILQGGTWHDFTYTYLTTQDDLKFIAEMYNPPPNFQWPKPDAVYPPDK</sequence>